<dbReference type="AlphaFoldDB" id="A0A0D0DI68"/>
<feature type="compositionally biased region" description="Polar residues" evidence="1">
    <location>
        <begin position="32"/>
        <end position="45"/>
    </location>
</feature>
<feature type="region of interest" description="Disordered" evidence="1">
    <location>
        <begin position="84"/>
        <end position="111"/>
    </location>
</feature>
<organism evidence="2 3">
    <name type="scientific">Paxillus rubicundulus Ve08.2h10</name>
    <dbReference type="NCBI Taxonomy" id="930991"/>
    <lineage>
        <taxon>Eukaryota</taxon>
        <taxon>Fungi</taxon>
        <taxon>Dikarya</taxon>
        <taxon>Basidiomycota</taxon>
        <taxon>Agaricomycotina</taxon>
        <taxon>Agaricomycetes</taxon>
        <taxon>Agaricomycetidae</taxon>
        <taxon>Boletales</taxon>
        <taxon>Paxilineae</taxon>
        <taxon>Paxillaceae</taxon>
        <taxon>Paxillus</taxon>
    </lineage>
</organism>
<keyword evidence="3" id="KW-1185">Reference proteome</keyword>
<dbReference type="HOGENOM" id="CLU_150820_0_0_1"/>
<reference evidence="3" key="2">
    <citation type="submission" date="2015-01" db="EMBL/GenBank/DDBJ databases">
        <title>Evolutionary Origins and Diversification of the Mycorrhizal Mutualists.</title>
        <authorList>
            <consortium name="DOE Joint Genome Institute"/>
            <consortium name="Mycorrhizal Genomics Consortium"/>
            <person name="Kohler A."/>
            <person name="Kuo A."/>
            <person name="Nagy L.G."/>
            <person name="Floudas D."/>
            <person name="Copeland A."/>
            <person name="Barry K.W."/>
            <person name="Cichocki N."/>
            <person name="Veneault-Fourrey C."/>
            <person name="LaButti K."/>
            <person name="Lindquist E.A."/>
            <person name="Lipzen A."/>
            <person name="Lundell T."/>
            <person name="Morin E."/>
            <person name="Murat C."/>
            <person name="Riley R."/>
            <person name="Ohm R."/>
            <person name="Sun H."/>
            <person name="Tunlid A."/>
            <person name="Henrissat B."/>
            <person name="Grigoriev I.V."/>
            <person name="Hibbett D.S."/>
            <person name="Martin F."/>
        </authorList>
    </citation>
    <scope>NUCLEOTIDE SEQUENCE [LARGE SCALE GENOMIC DNA]</scope>
    <source>
        <strain evidence="3">Ve08.2h10</strain>
    </source>
</reference>
<dbReference type="EMBL" id="KN826837">
    <property type="protein sequence ID" value="KIK77780.1"/>
    <property type="molecule type" value="Genomic_DNA"/>
</dbReference>
<gene>
    <name evidence="2" type="ORF">PAXRUDRAFT_834880</name>
</gene>
<dbReference type="InParanoid" id="A0A0D0DI68"/>
<dbReference type="Proteomes" id="UP000054538">
    <property type="component" value="Unassembled WGS sequence"/>
</dbReference>
<proteinExistence type="predicted"/>
<evidence type="ECO:0000313" key="3">
    <source>
        <dbReference type="Proteomes" id="UP000054538"/>
    </source>
</evidence>
<accession>A0A0D0DI68</accession>
<feature type="region of interest" description="Disordered" evidence="1">
    <location>
        <begin position="1"/>
        <end position="45"/>
    </location>
</feature>
<protein>
    <submittedName>
        <fullName evidence="2">Uncharacterized protein</fullName>
    </submittedName>
</protein>
<name>A0A0D0DI68_9AGAM</name>
<evidence type="ECO:0000313" key="2">
    <source>
        <dbReference type="EMBL" id="KIK77780.1"/>
    </source>
</evidence>
<sequence length="111" mass="11623">MFQPPGHFPTRPDGAAHVDTQTNINGAGPGNGQLSPLVSQSQDGSFSREMDFTTMMNQQPGVGTAYTPAASLCHLSLSGSSCFDHGPNSPHLMGSASALFGDSHPQQQSYM</sequence>
<reference evidence="2 3" key="1">
    <citation type="submission" date="2014-04" db="EMBL/GenBank/DDBJ databases">
        <authorList>
            <consortium name="DOE Joint Genome Institute"/>
            <person name="Kuo A."/>
            <person name="Kohler A."/>
            <person name="Jargeat P."/>
            <person name="Nagy L.G."/>
            <person name="Floudas D."/>
            <person name="Copeland A."/>
            <person name="Barry K.W."/>
            <person name="Cichocki N."/>
            <person name="Veneault-Fourrey C."/>
            <person name="LaButti K."/>
            <person name="Lindquist E.A."/>
            <person name="Lipzen A."/>
            <person name="Lundell T."/>
            <person name="Morin E."/>
            <person name="Murat C."/>
            <person name="Sun H."/>
            <person name="Tunlid A."/>
            <person name="Henrissat B."/>
            <person name="Grigoriev I.V."/>
            <person name="Hibbett D.S."/>
            <person name="Martin F."/>
            <person name="Nordberg H.P."/>
            <person name="Cantor M.N."/>
            <person name="Hua S.X."/>
        </authorList>
    </citation>
    <scope>NUCLEOTIDE SEQUENCE [LARGE SCALE GENOMIC DNA]</scope>
    <source>
        <strain evidence="2 3">Ve08.2h10</strain>
    </source>
</reference>
<evidence type="ECO:0000256" key="1">
    <source>
        <dbReference type="SAM" id="MobiDB-lite"/>
    </source>
</evidence>